<protein>
    <recommendedName>
        <fullName evidence="8">ABC transmembrane type-1 domain-containing protein</fullName>
    </recommendedName>
</protein>
<dbReference type="GO" id="GO:0005886">
    <property type="term" value="C:plasma membrane"/>
    <property type="evidence" value="ECO:0007669"/>
    <property type="project" value="UniProtKB-SubCell"/>
</dbReference>
<proteinExistence type="inferred from homology"/>
<dbReference type="CDD" id="cd06261">
    <property type="entry name" value="TM_PBP2"/>
    <property type="match status" value="1"/>
</dbReference>
<dbReference type="EMBL" id="UPPP01000116">
    <property type="protein sequence ID" value="VBB09388.1"/>
    <property type="molecule type" value="Genomic_DNA"/>
</dbReference>
<keyword evidence="2 7" id="KW-0813">Transport</keyword>
<dbReference type="AlphaFoldDB" id="A0A498RK25"/>
<keyword evidence="10" id="KW-1185">Reference proteome</keyword>
<dbReference type="PROSITE" id="PS50928">
    <property type="entry name" value="ABC_TM1"/>
    <property type="match status" value="1"/>
</dbReference>
<dbReference type="InterPro" id="IPR000515">
    <property type="entry name" value="MetI-like"/>
</dbReference>
<sequence length="273" mass="30150">MKKRLITGLQYAVLSITALILLFPLWYALAVSLETAAETMAYPPRFIPGGLYWEAYRQALATAPVLRFIANSFLVSGIVTAGQLVTASLAAYAFTFMRFPGRQVLFYGFLATMMIPWEATIIPNYFTIKNLNWLDTFQGLAAPFLATAFGTFLLRQSFMTLPQALNDAARIDGCGHFRFFATMVLPLSRPALATLAVYAFLTTYNQYLWPLLVTNTDSMRTVQIGLAMLQWDQSLSWNSMMAGVILVSLPTAILLIAGQKQLVRGLTAGAVKG</sequence>
<evidence type="ECO:0000313" key="9">
    <source>
        <dbReference type="EMBL" id="VBB09388.1"/>
    </source>
</evidence>
<dbReference type="InterPro" id="IPR035906">
    <property type="entry name" value="MetI-like_sf"/>
</dbReference>
<feature type="transmembrane region" description="Helical" evidence="7">
    <location>
        <begin position="179"/>
        <end position="201"/>
    </location>
</feature>
<dbReference type="SUPFAM" id="SSF161098">
    <property type="entry name" value="MetI-like"/>
    <property type="match status" value="1"/>
</dbReference>
<dbReference type="GO" id="GO:0055085">
    <property type="term" value="P:transmembrane transport"/>
    <property type="evidence" value="ECO:0007669"/>
    <property type="project" value="InterPro"/>
</dbReference>
<dbReference type="PANTHER" id="PTHR43744:SF8">
    <property type="entry name" value="SN-GLYCEROL-3-PHOSPHATE TRANSPORT SYSTEM PERMEASE PROTEIN UGPE"/>
    <property type="match status" value="1"/>
</dbReference>
<feature type="transmembrane region" description="Helical" evidence="7">
    <location>
        <begin position="140"/>
        <end position="158"/>
    </location>
</feature>
<evidence type="ECO:0000256" key="2">
    <source>
        <dbReference type="ARBA" id="ARBA00022448"/>
    </source>
</evidence>
<feature type="transmembrane region" description="Helical" evidence="7">
    <location>
        <begin position="235"/>
        <end position="257"/>
    </location>
</feature>
<feature type="transmembrane region" description="Helical" evidence="7">
    <location>
        <begin position="104"/>
        <end position="128"/>
    </location>
</feature>
<accession>A0A498RK25</accession>
<keyword evidence="6 7" id="KW-0472">Membrane</keyword>
<dbReference type="Gene3D" id="1.10.3720.10">
    <property type="entry name" value="MetI-like"/>
    <property type="match status" value="1"/>
</dbReference>
<gene>
    <name evidence="9" type="ORF">LUCI_4678</name>
</gene>
<keyword evidence="4 7" id="KW-0812">Transmembrane</keyword>
<dbReference type="OrthoDB" id="9787837at2"/>
<dbReference type="PANTHER" id="PTHR43744">
    <property type="entry name" value="ABC TRANSPORTER PERMEASE PROTEIN MG189-RELATED-RELATED"/>
    <property type="match status" value="1"/>
</dbReference>
<feature type="domain" description="ABC transmembrane type-1" evidence="8">
    <location>
        <begin position="69"/>
        <end position="258"/>
    </location>
</feature>
<evidence type="ECO:0000256" key="4">
    <source>
        <dbReference type="ARBA" id="ARBA00022692"/>
    </source>
</evidence>
<evidence type="ECO:0000256" key="7">
    <source>
        <dbReference type="RuleBase" id="RU363032"/>
    </source>
</evidence>
<reference evidence="9 10" key="1">
    <citation type="submission" date="2018-06" db="EMBL/GenBank/DDBJ databases">
        <authorList>
            <person name="Strepis N."/>
        </authorList>
    </citation>
    <scope>NUCLEOTIDE SEQUENCE [LARGE SCALE GENOMIC DNA]</scope>
    <source>
        <strain evidence="9">LUCI</strain>
    </source>
</reference>
<keyword evidence="3" id="KW-1003">Cell membrane</keyword>
<evidence type="ECO:0000256" key="1">
    <source>
        <dbReference type="ARBA" id="ARBA00004651"/>
    </source>
</evidence>
<evidence type="ECO:0000256" key="5">
    <source>
        <dbReference type="ARBA" id="ARBA00022989"/>
    </source>
</evidence>
<comment type="similarity">
    <text evidence="7">Belongs to the binding-protein-dependent transport system permease family.</text>
</comment>
<evidence type="ECO:0000259" key="8">
    <source>
        <dbReference type="PROSITE" id="PS50928"/>
    </source>
</evidence>
<organism evidence="9 10">
    <name type="scientific">Lucifera butyrica</name>
    <dbReference type="NCBI Taxonomy" id="1351585"/>
    <lineage>
        <taxon>Bacteria</taxon>
        <taxon>Bacillati</taxon>
        <taxon>Bacillota</taxon>
        <taxon>Negativicutes</taxon>
        <taxon>Veillonellales</taxon>
        <taxon>Veillonellaceae</taxon>
        <taxon>Lucifera</taxon>
    </lineage>
</organism>
<dbReference type="Pfam" id="PF00528">
    <property type="entry name" value="BPD_transp_1"/>
    <property type="match status" value="1"/>
</dbReference>
<dbReference type="Proteomes" id="UP000277811">
    <property type="component" value="Unassembled WGS sequence"/>
</dbReference>
<comment type="subcellular location">
    <subcellularLocation>
        <location evidence="1 7">Cell membrane</location>
        <topology evidence="1 7">Multi-pass membrane protein</topology>
    </subcellularLocation>
</comment>
<dbReference type="RefSeq" id="WP_122630175.1">
    <property type="nucleotide sequence ID" value="NZ_UPPP01000116.1"/>
</dbReference>
<feature type="transmembrane region" description="Helical" evidence="7">
    <location>
        <begin position="12"/>
        <end position="33"/>
    </location>
</feature>
<evidence type="ECO:0000256" key="3">
    <source>
        <dbReference type="ARBA" id="ARBA00022475"/>
    </source>
</evidence>
<name>A0A498RK25_9FIRM</name>
<keyword evidence="5 7" id="KW-1133">Transmembrane helix</keyword>
<feature type="transmembrane region" description="Helical" evidence="7">
    <location>
        <begin position="68"/>
        <end position="92"/>
    </location>
</feature>
<evidence type="ECO:0000256" key="6">
    <source>
        <dbReference type="ARBA" id="ARBA00023136"/>
    </source>
</evidence>
<evidence type="ECO:0000313" key="10">
    <source>
        <dbReference type="Proteomes" id="UP000277811"/>
    </source>
</evidence>